<reference evidence="2 3" key="1">
    <citation type="journal article" date="2014" name="PLoS ONE">
        <title>Global Analysis of Gene Expression Profiles in Physic Nut (Jatropha curcas L.) Seedlings Exposed to Salt Stress.</title>
        <authorList>
            <person name="Zhang L."/>
            <person name="Zhang C."/>
            <person name="Wu P."/>
            <person name="Chen Y."/>
            <person name="Li M."/>
            <person name="Jiang H."/>
            <person name="Wu G."/>
        </authorList>
    </citation>
    <scope>NUCLEOTIDE SEQUENCE [LARGE SCALE GENOMIC DNA]</scope>
    <source>
        <strain evidence="3">cv. GZQX0401</strain>
        <tissue evidence="2">Young leaves</tissue>
    </source>
</reference>
<dbReference type="Proteomes" id="UP000027138">
    <property type="component" value="Unassembled WGS sequence"/>
</dbReference>
<keyword evidence="3" id="KW-1185">Reference proteome</keyword>
<sequence>MAISKNISNRDNSGKNSKSLTGKRRARSPAIPKKPTLGDFFDYKNRLSLDLSVVPTSTALDPSLHSAVKDATQNYNARLKEPYSNLFSPTSFPALHAQVDKEANGLDFSSRPLDGEGHSIFSFEENEGEVNGDMEDFEDVVSSAGEEVSDEEKVDEKRSMED</sequence>
<feature type="region of interest" description="Disordered" evidence="1">
    <location>
        <begin position="117"/>
        <end position="162"/>
    </location>
</feature>
<dbReference type="EMBL" id="KK914693">
    <property type="protein sequence ID" value="KDP30342.1"/>
    <property type="molecule type" value="Genomic_DNA"/>
</dbReference>
<dbReference type="AlphaFoldDB" id="A0A067K2J6"/>
<evidence type="ECO:0000313" key="3">
    <source>
        <dbReference type="Proteomes" id="UP000027138"/>
    </source>
</evidence>
<protein>
    <submittedName>
        <fullName evidence="2">Uncharacterized protein</fullName>
    </submittedName>
</protein>
<proteinExistence type="predicted"/>
<gene>
    <name evidence="2" type="ORF">JCGZ_17489</name>
</gene>
<evidence type="ECO:0000313" key="2">
    <source>
        <dbReference type="EMBL" id="KDP30342.1"/>
    </source>
</evidence>
<name>A0A067K2J6_JATCU</name>
<feature type="compositionally biased region" description="Polar residues" evidence="1">
    <location>
        <begin position="1"/>
        <end position="20"/>
    </location>
</feature>
<feature type="compositionally biased region" description="Acidic residues" evidence="1">
    <location>
        <begin position="124"/>
        <end position="139"/>
    </location>
</feature>
<organism evidence="2 3">
    <name type="scientific">Jatropha curcas</name>
    <name type="common">Barbados nut</name>
    <dbReference type="NCBI Taxonomy" id="180498"/>
    <lineage>
        <taxon>Eukaryota</taxon>
        <taxon>Viridiplantae</taxon>
        <taxon>Streptophyta</taxon>
        <taxon>Embryophyta</taxon>
        <taxon>Tracheophyta</taxon>
        <taxon>Spermatophyta</taxon>
        <taxon>Magnoliopsida</taxon>
        <taxon>eudicotyledons</taxon>
        <taxon>Gunneridae</taxon>
        <taxon>Pentapetalae</taxon>
        <taxon>rosids</taxon>
        <taxon>fabids</taxon>
        <taxon>Malpighiales</taxon>
        <taxon>Euphorbiaceae</taxon>
        <taxon>Crotonoideae</taxon>
        <taxon>Jatropheae</taxon>
        <taxon>Jatropha</taxon>
    </lineage>
</organism>
<accession>A0A067K2J6</accession>
<feature type="region of interest" description="Disordered" evidence="1">
    <location>
        <begin position="1"/>
        <end position="35"/>
    </location>
</feature>
<evidence type="ECO:0000256" key="1">
    <source>
        <dbReference type="SAM" id="MobiDB-lite"/>
    </source>
</evidence>